<keyword evidence="3 5" id="KW-1133">Transmembrane helix</keyword>
<feature type="transmembrane region" description="Helical" evidence="5">
    <location>
        <begin position="124"/>
        <end position="143"/>
    </location>
</feature>
<feature type="transmembrane region" description="Helical" evidence="5">
    <location>
        <begin position="270"/>
        <end position="290"/>
    </location>
</feature>
<organism evidence="7 8">
    <name type="scientific">Ignelater luminosus</name>
    <name type="common">Cucubano</name>
    <name type="synonym">Pyrophorus luminosus</name>
    <dbReference type="NCBI Taxonomy" id="2038154"/>
    <lineage>
        <taxon>Eukaryota</taxon>
        <taxon>Metazoa</taxon>
        <taxon>Ecdysozoa</taxon>
        <taxon>Arthropoda</taxon>
        <taxon>Hexapoda</taxon>
        <taxon>Insecta</taxon>
        <taxon>Pterygota</taxon>
        <taxon>Neoptera</taxon>
        <taxon>Endopterygota</taxon>
        <taxon>Coleoptera</taxon>
        <taxon>Polyphaga</taxon>
        <taxon>Elateriformia</taxon>
        <taxon>Elateroidea</taxon>
        <taxon>Elateridae</taxon>
        <taxon>Agrypninae</taxon>
        <taxon>Pyrophorini</taxon>
        <taxon>Ignelater</taxon>
    </lineage>
</organism>
<dbReference type="GO" id="GO:0007166">
    <property type="term" value="P:cell surface receptor signaling pathway"/>
    <property type="evidence" value="ECO:0007669"/>
    <property type="project" value="InterPro"/>
</dbReference>
<evidence type="ECO:0000313" key="8">
    <source>
        <dbReference type="Proteomes" id="UP000801492"/>
    </source>
</evidence>
<dbReference type="CDD" id="cd15273">
    <property type="entry name" value="7tmB1_NPR_B7_insect-like"/>
    <property type="match status" value="1"/>
</dbReference>
<evidence type="ECO:0000256" key="3">
    <source>
        <dbReference type="ARBA" id="ARBA00022989"/>
    </source>
</evidence>
<dbReference type="GO" id="GO:0005886">
    <property type="term" value="C:plasma membrane"/>
    <property type="evidence" value="ECO:0007669"/>
    <property type="project" value="TreeGrafter"/>
</dbReference>
<feature type="transmembrane region" description="Helical" evidence="5">
    <location>
        <begin position="28"/>
        <end position="47"/>
    </location>
</feature>
<evidence type="ECO:0000256" key="1">
    <source>
        <dbReference type="ARBA" id="ARBA00004141"/>
    </source>
</evidence>
<feature type="domain" description="G-protein coupled receptors family 2 profile 2" evidence="6">
    <location>
        <begin position="22"/>
        <end position="291"/>
    </location>
</feature>
<feature type="transmembrane region" description="Helical" evidence="5">
    <location>
        <begin position="237"/>
        <end position="258"/>
    </location>
</feature>
<dbReference type="PANTHER" id="PTHR45620:SF1">
    <property type="entry name" value="G-PROTEIN COUPLED RECEPTORS FAMILY 2 PROFILE 2 DOMAIN-CONTAINING PROTEIN"/>
    <property type="match status" value="1"/>
</dbReference>
<evidence type="ECO:0000256" key="4">
    <source>
        <dbReference type="ARBA" id="ARBA00023136"/>
    </source>
</evidence>
<keyword evidence="2 5" id="KW-0812">Transmembrane</keyword>
<protein>
    <recommendedName>
        <fullName evidence="6">G-protein coupled receptors family 2 profile 2 domain-containing protein</fullName>
    </recommendedName>
</protein>
<dbReference type="GO" id="GO:0017046">
    <property type="term" value="F:peptide hormone binding"/>
    <property type="evidence" value="ECO:0007669"/>
    <property type="project" value="TreeGrafter"/>
</dbReference>
<dbReference type="EMBL" id="VTPC01002167">
    <property type="protein sequence ID" value="KAF2900486.1"/>
    <property type="molecule type" value="Genomic_DNA"/>
</dbReference>
<dbReference type="InterPro" id="IPR017983">
    <property type="entry name" value="GPCR_2_secretin-like_CS"/>
</dbReference>
<name>A0A8K0DBS2_IGNLU</name>
<accession>A0A8K0DBS2</accession>
<evidence type="ECO:0000313" key="7">
    <source>
        <dbReference type="EMBL" id="KAF2900486.1"/>
    </source>
</evidence>
<sequence>MDLSDDVSKINGSLIASYLPMLKTIPRIGYTVSLCTLLVAFTIMFSIKKLHCPRNNLHMNLFASFIFRAFISLLKDLIFVEGVGFSFNLKYKNGETFFYEDKQSNNWSCKLVTSLWEFFITANYSWILMEGLYLHNLIFRALFTDSNSNITHYIVLGWGLPVLVIVPWIITRVMTEDTFCWTTHKDKKTFLIIQIPTTISILINTVLFIRIAKVLFSKLRSSQSEEAKRYQKWAKSTLVLVPLFGIHYAVFLGMWYYMGNNEIVEVTWLIFDQLFASFQGFFVAILYCFLNGEVRTELKPHIHSLYTYLGRGVCCCGKCREDDFRTIRSRSSVCTMMSSTSLYNGVNHHRNKARWDCLNHPKHATILEKNREHICRPGIRSWHDISPRRSSRLHGGQYSPITGERFQQQTYYSNGSIPVEVVDTTTCLNCRNEQERCKSEPHLGIELTSMLPHEH</sequence>
<reference evidence="7" key="1">
    <citation type="submission" date="2019-08" db="EMBL/GenBank/DDBJ databases">
        <title>The genome of the North American firefly Photinus pyralis.</title>
        <authorList>
            <consortium name="Photinus pyralis genome working group"/>
            <person name="Fallon T.R."/>
            <person name="Sander Lower S.E."/>
            <person name="Weng J.-K."/>
        </authorList>
    </citation>
    <scope>NUCLEOTIDE SEQUENCE</scope>
    <source>
        <strain evidence="7">TRF0915ILg1</strain>
        <tissue evidence="7">Whole body</tissue>
    </source>
</reference>
<dbReference type="InterPro" id="IPR000832">
    <property type="entry name" value="GPCR_2_secretin-like"/>
</dbReference>
<dbReference type="SUPFAM" id="SSF81321">
    <property type="entry name" value="Family A G protein-coupled receptor-like"/>
    <property type="match status" value="1"/>
</dbReference>
<keyword evidence="4 5" id="KW-0472">Membrane</keyword>
<comment type="subcellular location">
    <subcellularLocation>
        <location evidence="1">Membrane</location>
        <topology evidence="1">Multi-pass membrane protein</topology>
    </subcellularLocation>
</comment>
<feature type="transmembrane region" description="Helical" evidence="5">
    <location>
        <begin position="190"/>
        <end position="216"/>
    </location>
</feature>
<dbReference type="PROSITE" id="PS50261">
    <property type="entry name" value="G_PROTEIN_RECEP_F2_4"/>
    <property type="match status" value="1"/>
</dbReference>
<feature type="transmembrane region" description="Helical" evidence="5">
    <location>
        <begin position="59"/>
        <end position="80"/>
    </location>
</feature>
<evidence type="ECO:0000259" key="6">
    <source>
        <dbReference type="PROSITE" id="PS50261"/>
    </source>
</evidence>
<dbReference type="InterPro" id="IPR017981">
    <property type="entry name" value="GPCR_2-like_7TM"/>
</dbReference>
<comment type="caution">
    <text evidence="7">The sequence shown here is derived from an EMBL/GenBank/DDBJ whole genome shotgun (WGS) entry which is preliminary data.</text>
</comment>
<evidence type="ECO:0000256" key="2">
    <source>
        <dbReference type="ARBA" id="ARBA00022692"/>
    </source>
</evidence>
<dbReference type="Gene3D" id="1.20.1070.10">
    <property type="entry name" value="Rhodopsin 7-helix transmembrane proteins"/>
    <property type="match status" value="1"/>
</dbReference>
<dbReference type="PANTHER" id="PTHR45620">
    <property type="entry name" value="PDF RECEPTOR-LIKE PROTEIN-RELATED"/>
    <property type="match status" value="1"/>
</dbReference>
<evidence type="ECO:0000256" key="5">
    <source>
        <dbReference type="SAM" id="Phobius"/>
    </source>
</evidence>
<dbReference type="InterPro" id="IPR050332">
    <property type="entry name" value="GPCR_2"/>
</dbReference>
<gene>
    <name evidence="7" type="ORF">ILUMI_05699</name>
</gene>
<dbReference type="AlphaFoldDB" id="A0A8K0DBS2"/>
<dbReference type="GO" id="GO:0008528">
    <property type="term" value="F:G protein-coupled peptide receptor activity"/>
    <property type="evidence" value="ECO:0007669"/>
    <property type="project" value="TreeGrafter"/>
</dbReference>
<feature type="transmembrane region" description="Helical" evidence="5">
    <location>
        <begin position="150"/>
        <end position="170"/>
    </location>
</feature>
<dbReference type="PROSITE" id="PS00650">
    <property type="entry name" value="G_PROTEIN_RECEP_F2_2"/>
    <property type="match status" value="1"/>
</dbReference>
<proteinExistence type="predicted"/>
<dbReference type="OrthoDB" id="16753at2759"/>
<keyword evidence="8" id="KW-1185">Reference proteome</keyword>
<dbReference type="Proteomes" id="UP000801492">
    <property type="component" value="Unassembled WGS sequence"/>
</dbReference>
<dbReference type="FunFam" id="1.20.1070.10:FF:000527">
    <property type="entry name" value="Parathyroid hormone/parathyroid hormone-related peptide receptor"/>
    <property type="match status" value="1"/>
</dbReference>
<dbReference type="GO" id="GO:0007188">
    <property type="term" value="P:adenylate cyclase-modulating G protein-coupled receptor signaling pathway"/>
    <property type="evidence" value="ECO:0007669"/>
    <property type="project" value="TreeGrafter"/>
</dbReference>
<dbReference type="Pfam" id="PF00002">
    <property type="entry name" value="7tm_2"/>
    <property type="match status" value="1"/>
</dbReference>
<dbReference type="PRINTS" id="PR00249">
    <property type="entry name" value="GPCRSECRETIN"/>
</dbReference>